<reference evidence="2 3" key="1">
    <citation type="submission" date="2020-08" db="EMBL/GenBank/DDBJ databases">
        <title>Novel species isolated from subtropical streams in China.</title>
        <authorList>
            <person name="Lu H."/>
        </authorList>
    </citation>
    <scope>NUCLEOTIDE SEQUENCE [LARGE SCALE GENOMIC DNA]</scope>
    <source>
        <strain evidence="2 3">CCTCC AB 2015119</strain>
    </source>
</reference>
<feature type="domain" description="Rhodanese" evidence="1">
    <location>
        <begin position="17"/>
        <end position="105"/>
    </location>
</feature>
<dbReference type="PANTHER" id="PTHR43031:SF17">
    <property type="entry name" value="SULFURTRANSFERASE YTWF-RELATED"/>
    <property type="match status" value="1"/>
</dbReference>
<dbReference type="InterPro" id="IPR036873">
    <property type="entry name" value="Rhodanese-like_dom_sf"/>
</dbReference>
<dbReference type="PROSITE" id="PS50206">
    <property type="entry name" value="RHODANESE_3"/>
    <property type="match status" value="1"/>
</dbReference>
<dbReference type="RefSeq" id="WP_186884856.1">
    <property type="nucleotide sequence ID" value="NZ_JACOFT010000001.1"/>
</dbReference>
<evidence type="ECO:0000313" key="3">
    <source>
        <dbReference type="Proteomes" id="UP000637632"/>
    </source>
</evidence>
<dbReference type="EMBL" id="JACOFT010000001">
    <property type="protein sequence ID" value="MBC3810561.1"/>
    <property type="molecule type" value="Genomic_DNA"/>
</dbReference>
<evidence type="ECO:0000259" key="1">
    <source>
        <dbReference type="PROSITE" id="PS50206"/>
    </source>
</evidence>
<name>A0ABR6XCD0_9BURK</name>
<gene>
    <name evidence="2" type="ORF">H8K26_03835</name>
</gene>
<comment type="caution">
    <text evidence="2">The sequence shown here is derived from an EMBL/GenBank/DDBJ whole genome shotgun (WGS) entry which is preliminary data.</text>
</comment>
<dbReference type="SMART" id="SM00450">
    <property type="entry name" value="RHOD"/>
    <property type="match status" value="1"/>
</dbReference>
<dbReference type="Pfam" id="PF00581">
    <property type="entry name" value="Rhodanese"/>
    <property type="match status" value="1"/>
</dbReference>
<keyword evidence="3" id="KW-1185">Reference proteome</keyword>
<proteinExistence type="predicted"/>
<dbReference type="SUPFAM" id="SSF52821">
    <property type="entry name" value="Rhodanese/Cell cycle control phosphatase"/>
    <property type="match status" value="1"/>
</dbReference>
<sequence>MQHITAQELAQWLTDSSKKSPLLLDVREPGEYETCHIEGAQLMPMQTVPARLNELDEDATIVCICHHGGRSMQVAHFLEHRGYSKVINLTGGVHAWAQQVDPAMPTY</sequence>
<dbReference type="InterPro" id="IPR001763">
    <property type="entry name" value="Rhodanese-like_dom"/>
</dbReference>
<accession>A0ABR6XCD0</accession>
<dbReference type="InterPro" id="IPR050229">
    <property type="entry name" value="GlpE_sulfurtransferase"/>
</dbReference>
<evidence type="ECO:0000313" key="2">
    <source>
        <dbReference type="EMBL" id="MBC3810561.1"/>
    </source>
</evidence>
<dbReference type="Gene3D" id="3.40.250.10">
    <property type="entry name" value="Rhodanese-like domain"/>
    <property type="match status" value="1"/>
</dbReference>
<organism evidence="2 3">
    <name type="scientific">Undibacterium aquatile</name>
    <dbReference type="NCBI Taxonomy" id="1537398"/>
    <lineage>
        <taxon>Bacteria</taxon>
        <taxon>Pseudomonadati</taxon>
        <taxon>Pseudomonadota</taxon>
        <taxon>Betaproteobacteria</taxon>
        <taxon>Burkholderiales</taxon>
        <taxon>Oxalobacteraceae</taxon>
        <taxon>Undibacterium</taxon>
    </lineage>
</organism>
<dbReference type="Proteomes" id="UP000637632">
    <property type="component" value="Unassembled WGS sequence"/>
</dbReference>
<dbReference type="PANTHER" id="PTHR43031">
    <property type="entry name" value="FAD-DEPENDENT OXIDOREDUCTASE"/>
    <property type="match status" value="1"/>
</dbReference>
<protein>
    <submittedName>
        <fullName evidence="2">Sulfurtransferase</fullName>
    </submittedName>
</protein>